<keyword evidence="1" id="KW-0349">Heme</keyword>
<keyword evidence="3" id="KW-0408">Iron</keyword>
<proteinExistence type="predicted"/>
<dbReference type="GO" id="GO:0046872">
    <property type="term" value="F:metal ion binding"/>
    <property type="evidence" value="ECO:0007669"/>
    <property type="project" value="UniProtKB-KW"/>
</dbReference>
<accession>A0A382RFS8</accession>
<evidence type="ECO:0000256" key="3">
    <source>
        <dbReference type="ARBA" id="ARBA00023004"/>
    </source>
</evidence>
<feature type="non-terminal residue" evidence="5">
    <location>
        <position position="263"/>
    </location>
</feature>
<dbReference type="GO" id="GO:0020037">
    <property type="term" value="F:heme binding"/>
    <property type="evidence" value="ECO:0007669"/>
    <property type="project" value="InterPro"/>
</dbReference>
<keyword evidence="2" id="KW-0479">Metal-binding</keyword>
<sequence length="263" mass="29094">MKKFITILLAASCAPVFAQKKIDAVAEGKLAFETYGCIVCHAVEKKDATVRTGPNLYGLFLNQPREREVAHPETGEKRKVKADKSYYTTSVRTSWDALAVAESGPTKGQPFPKIMPMYAREVIPDPAIEYIWYYLRTLADEGQAGPAKVELKEAKKSVPRTLVAIPNEVLVTKRTRVFRAPLRGSSARALHVGQPNGYNYTFDARVLGVRNIWSGGFLNLSEERKGRARPGSKRGQGHKVFLQGGGILQPLLSSGEPVDFEFK</sequence>
<dbReference type="PROSITE" id="PS51007">
    <property type="entry name" value="CYTC"/>
    <property type="match status" value="1"/>
</dbReference>
<dbReference type="SUPFAM" id="SSF46626">
    <property type="entry name" value="Cytochrome c"/>
    <property type="match status" value="1"/>
</dbReference>
<dbReference type="EMBL" id="UINC01121419">
    <property type="protein sequence ID" value="SVC96569.1"/>
    <property type="molecule type" value="Genomic_DNA"/>
</dbReference>
<feature type="domain" description="Cytochrome c" evidence="4">
    <location>
        <begin position="23"/>
        <end position="138"/>
    </location>
</feature>
<protein>
    <recommendedName>
        <fullName evidence="4">Cytochrome c domain-containing protein</fullName>
    </recommendedName>
</protein>
<evidence type="ECO:0000313" key="5">
    <source>
        <dbReference type="EMBL" id="SVC96569.1"/>
    </source>
</evidence>
<evidence type="ECO:0000259" key="4">
    <source>
        <dbReference type="PROSITE" id="PS51007"/>
    </source>
</evidence>
<evidence type="ECO:0000256" key="1">
    <source>
        <dbReference type="ARBA" id="ARBA00022617"/>
    </source>
</evidence>
<evidence type="ECO:0000256" key="2">
    <source>
        <dbReference type="ARBA" id="ARBA00022723"/>
    </source>
</evidence>
<dbReference type="GO" id="GO:0009055">
    <property type="term" value="F:electron transfer activity"/>
    <property type="evidence" value="ECO:0007669"/>
    <property type="project" value="InterPro"/>
</dbReference>
<dbReference type="InterPro" id="IPR036909">
    <property type="entry name" value="Cyt_c-like_dom_sf"/>
</dbReference>
<dbReference type="InterPro" id="IPR009056">
    <property type="entry name" value="Cyt_c-like_dom"/>
</dbReference>
<reference evidence="5" key="1">
    <citation type="submission" date="2018-05" db="EMBL/GenBank/DDBJ databases">
        <authorList>
            <person name="Lanie J.A."/>
            <person name="Ng W.-L."/>
            <person name="Kazmierczak K.M."/>
            <person name="Andrzejewski T.M."/>
            <person name="Davidsen T.M."/>
            <person name="Wayne K.J."/>
            <person name="Tettelin H."/>
            <person name="Glass J.I."/>
            <person name="Rusch D."/>
            <person name="Podicherti R."/>
            <person name="Tsui H.-C.T."/>
            <person name="Winkler M.E."/>
        </authorList>
    </citation>
    <scope>NUCLEOTIDE SEQUENCE</scope>
</reference>
<dbReference type="Gene3D" id="1.10.760.10">
    <property type="entry name" value="Cytochrome c-like domain"/>
    <property type="match status" value="1"/>
</dbReference>
<name>A0A382RFS8_9ZZZZ</name>
<gene>
    <name evidence="5" type="ORF">METZ01_LOCUS349423</name>
</gene>
<dbReference type="AlphaFoldDB" id="A0A382RFS8"/>
<organism evidence="5">
    <name type="scientific">marine metagenome</name>
    <dbReference type="NCBI Taxonomy" id="408172"/>
    <lineage>
        <taxon>unclassified sequences</taxon>
        <taxon>metagenomes</taxon>
        <taxon>ecological metagenomes</taxon>
    </lineage>
</organism>